<organism evidence="2 3">
    <name type="scientific">Pedobacter zeae</name>
    <dbReference type="NCBI Taxonomy" id="1737356"/>
    <lineage>
        <taxon>Bacteria</taxon>
        <taxon>Pseudomonadati</taxon>
        <taxon>Bacteroidota</taxon>
        <taxon>Sphingobacteriia</taxon>
        <taxon>Sphingobacteriales</taxon>
        <taxon>Sphingobacteriaceae</taxon>
        <taxon>Pedobacter</taxon>
    </lineage>
</organism>
<comment type="caution">
    <text evidence="2">The sequence shown here is derived from an EMBL/GenBank/DDBJ whole genome shotgun (WGS) entry which is preliminary data.</text>
</comment>
<keyword evidence="4" id="KW-1185">Reference proteome</keyword>
<reference evidence="1" key="1">
    <citation type="journal article" date="2014" name="Int. J. Syst. Evol. Microbiol.">
        <title>Complete genome of a new Firmicutes species belonging to the dominant human colonic microbiota ('Ruminococcus bicirculans') reveals two chromosomes and a selective capacity to utilize plant glucans.</title>
        <authorList>
            <consortium name="NISC Comparative Sequencing Program"/>
            <person name="Wegmann U."/>
            <person name="Louis P."/>
            <person name="Goesmann A."/>
            <person name="Henrissat B."/>
            <person name="Duncan S.H."/>
            <person name="Flint H.J."/>
        </authorList>
    </citation>
    <scope>NUCLEOTIDE SEQUENCE</scope>
    <source>
        <strain evidence="1">CGMCC 1.15287</strain>
    </source>
</reference>
<evidence type="ECO:0000313" key="4">
    <source>
        <dbReference type="Proteomes" id="UP000642938"/>
    </source>
</evidence>
<proteinExistence type="predicted"/>
<evidence type="ECO:0000313" key="2">
    <source>
        <dbReference type="EMBL" id="MBB4110362.1"/>
    </source>
</evidence>
<sequence length="208" mass="24270">MQNRFHKKYYLLLFPLFLAACHPRIEQGFEKIPAHLNSAEELVRMIRPVKKYKYWACIRQDFGGKIHPETEIIAANGNISQLMNNRFDQPHSGFLTEMWKGYFYIVYMENDSMKLVTNRTQLISFIGKIDSLEEALLLAKIDNLVADYSRNIGGSYQKTRKGFEFYLARFHKCTVRTEPFKVSIDTRGNIKAKSLGFCYDVDDNICLD</sequence>
<dbReference type="EMBL" id="BMHZ01000004">
    <property type="protein sequence ID" value="GGH17503.1"/>
    <property type="molecule type" value="Genomic_DNA"/>
</dbReference>
<reference evidence="1" key="4">
    <citation type="submission" date="2024-05" db="EMBL/GenBank/DDBJ databases">
        <authorList>
            <person name="Sun Q."/>
            <person name="Zhou Y."/>
        </authorList>
    </citation>
    <scope>NUCLEOTIDE SEQUENCE</scope>
    <source>
        <strain evidence="1">CGMCC 1.15287</strain>
    </source>
</reference>
<evidence type="ECO:0000313" key="3">
    <source>
        <dbReference type="Proteomes" id="UP000532273"/>
    </source>
</evidence>
<dbReference type="Proteomes" id="UP000642938">
    <property type="component" value="Unassembled WGS sequence"/>
</dbReference>
<reference evidence="4" key="2">
    <citation type="journal article" date="2019" name="Int. J. Syst. Evol. Microbiol.">
        <title>The Global Catalogue of Microorganisms (GCM) 10K type strain sequencing project: providing services to taxonomists for standard genome sequencing and annotation.</title>
        <authorList>
            <consortium name="The Broad Institute Genomics Platform"/>
            <consortium name="The Broad Institute Genome Sequencing Center for Infectious Disease"/>
            <person name="Wu L."/>
            <person name="Ma J."/>
        </authorList>
    </citation>
    <scope>NUCLEOTIDE SEQUENCE [LARGE SCALE GENOMIC DNA]</scope>
    <source>
        <strain evidence="4">CGMCC 1.15287</strain>
    </source>
</reference>
<dbReference type="RefSeq" id="WP_183768113.1">
    <property type="nucleotide sequence ID" value="NZ_BMHZ01000004.1"/>
</dbReference>
<gene>
    <name evidence="1" type="ORF">GCM10007422_41010</name>
    <name evidence="2" type="ORF">GGQ60_004390</name>
</gene>
<reference evidence="2 3" key="3">
    <citation type="submission" date="2020-08" db="EMBL/GenBank/DDBJ databases">
        <title>Genomic Encyclopedia of Type Strains, Phase IV (KMG-IV): sequencing the most valuable type-strain genomes for metagenomic binning, comparative biology and taxonomic classification.</title>
        <authorList>
            <person name="Goeker M."/>
        </authorList>
    </citation>
    <scope>NUCLEOTIDE SEQUENCE [LARGE SCALE GENOMIC DNA]</scope>
    <source>
        <strain evidence="2 3">DSM 100774</strain>
    </source>
</reference>
<dbReference type="EMBL" id="JACIEF010000004">
    <property type="protein sequence ID" value="MBB4110362.1"/>
    <property type="molecule type" value="Genomic_DNA"/>
</dbReference>
<dbReference type="AlphaFoldDB" id="A0A7W6P7L9"/>
<evidence type="ECO:0000313" key="1">
    <source>
        <dbReference type="EMBL" id="GGH17503.1"/>
    </source>
</evidence>
<dbReference type="PROSITE" id="PS51257">
    <property type="entry name" value="PROKAR_LIPOPROTEIN"/>
    <property type="match status" value="1"/>
</dbReference>
<accession>A0A7W6P7L9</accession>
<evidence type="ECO:0008006" key="5">
    <source>
        <dbReference type="Google" id="ProtNLM"/>
    </source>
</evidence>
<name>A0A7W6P7L9_9SPHI</name>
<dbReference type="Proteomes" id="UP000532273">
    <property type="component" value="Unassembled WGS sequence"/>
</dbReference>
<protein>
    <recommendedName>
        <fullName evidence="5">Lipoprotein</fullName>
    </recommendedName>
</protein>